<feature type="compositionally biased region" description="Basic and acidic residues" evidence="2">
    <location>
        <begin position="194"/>
        <end position="205"/>
    </location>
</feature>
<evidence type="ECO:0000313" key="3">
    <source>
        <dbReference type="EMBL" id="GHE37084.1"/>
    </source>
</evidence>
<protein>
    <submittedName>
        <fullName evidence="3">Uncharacterized protein</fullName>
    </submittedName>
</protein>
<dbReference type="Proteomes" id="UP000603227">
    <property type="component" value="Unassembled WGS sequence"/>
</dbReference>
<gene>
    <name evidence="3" type="ORF">GCM10017771_55330</name>
</gene>
<organism evidence="3 4">
    <name type="scientific">Streptomyces capitiformicae</name>
    <dbReference type="NCBI Taxonomy" id="2014920"/>
    <lineage>
        <taxon>Bacteria</taxon>
        <taxon>Bacillati</taxon>
        <taxon>Actinomycetota</taxon>
        <taxon>Actinomycetes</taxon>
        <taxon>Kitasatosporales</taxon>
        <taxon>Streptomycetaceae</taxon>
        <taxon>Streptomyces</taxon>
    </lineage>
</organism>
<keyword evidence="1" id="KW-0175">Coiled coil</keyword>
<dbReference type="RefSeq" id="WP_189785166.1">
    <property type="nucleotide sequence ID" value="NZ_BNAT01000021.1"/>
</dbReference>
<feature type="coiled-coil region" evidence="1">
    <location>
        <begin position="27"/>
        <end position="54"/>
    </location>
</feature>
<evidence type="ECO:0000313" key="4">
    <source>
        <dbReference type="Proteomes" id="UP000603227"/>
    </source>
</evidence>
<dbReference type="AlphaFoldDB" id="A0A918Z786"/>
<comment type="caution">
    <text evidence="3">The sequence shown here is derived from an EMBL/GenBank/DDBJ whole genome shotgun (WGS) entry which is preliminary data.</text>
</comment>
<proteinExistence type="predicted"/>
<accession>A0A918Z786</accession>
<dbReference type="EMBL" id="BNAT01000021">
    <property type="protein sequence ID" value="GHE37084.1"/>
    <property type="molecule type" value="Genomic_DNA"/>
</dbReference>
<feature type="region of interest" description="Disordered" evidence="2">
    <location>
        <begin position="185"/>
        <end position="211"/>
    </location>
</feature>
<evidence type="ECO:0000256" key="1">
    <source>
        <dbReference type="SAM" id="Coils"/>
    </source>
</evidence>
<keyword evidence="4" id="KW-1185">Reference proteome</keyword>
<name>A0A918Z786_9ACTN</name>
<reference evidence="3" key="2">
    <citation type="submission" date="2020-09" db="EMBL/GenBank/DDBJ databases">
        <authorList>
            <person name="Sun Q."/>
            <person name="Zhou Y."/>
        </authorList>
    </citation>
    <scope>NUCLEOTIDE SEQUENCE</scope>
    <source>
        <strain evidence="3">CGMCC 4.7403</strain>
    </source>
</reference>
<evidence type="ECO:0000256" key="2">
    <source>
        <dbReference type="SAM" id="MobiDB-lite"/>
    </source>
</evidence>
<reference evidence="3" key="1">
    <citation type="journal article" date="2014" name="Int. J. Syst. Evol. Microbiol.">
        <title>Complete genome sequence of Corynebacterium casei LMG S-19264T (=DSM 44701T), isolated from a smear-ripened cheese.</title>
        <authorList>
            <consortium name="US DOE Joint Genome Institute (JGI-PGF)"/>
            <person name="Walter F."/>
            <person name="Albersmeier A."/>
            <person name="Kalinowski J."/>
            <person name="Ruckert C."/>
        </authorList>
    </citation>
    <scope>NUCLEOTIDE SEQUENCE</scope>
    <source>
        <strain evidence="3">CGMCC 4.7403</strain>
    </source>
</reference>
<sequence>MSWLDDIVDTFEELLEKGDPDRLWAHYRVASHEVSLAEEALQEAQERRTAIKDRALAADLAPVLRKEFRRNRNVLSVLNLLRDVGTDHPRLVLALLPELYDCCLGVSKGNIWGREILRTLSRTTDFHDELAPLVRETLSDEDEVEDVFSMNGLGMLLDDIGDTALLDEWRRAVSASPDVDVRELAEDYPLENEAPEKASTHKTSEETTEQE</sequence>